<comment type="caution">
    <text evidence="1">The sequence shown here is derived from an EMBL/GenBank/DDBJ whole genome shotgun (WGS) entry which is preliminary data.</text>
</comment>
<name>A0A5S4F6V2_9ACTN</name>
<protein>
    <recommendedName>
        <fullName evidence="3">C1q domain-containing protein</fullName>
    </recommendedName>
</protein>
<accession>A0A5S4F6V2</accession>
<dbReference type="Proteomes" id="UP000309128">
    <property type="component" value="Unassembled WGS sequence"/>
</dbReference>
<reference evidence="1 2" key="1">
    <citation type="submission" date="2019-05" db="EMBL/GenBank/DDBJ databases">
        <title>Draft genome sequence of Nonomuraea turkmeniaca DSM 43926.</title>
        <authorList>
            <person name="Saricaoglu S."/>
            <person name="Isik K."/>
        </authorList>
    </citation>
    <scope>NUCLEOTIDE SEQUENCE [LARGE SCALE GENOMIC DNA]</scope>
    <source>
        <strain evidence="1 2">DSM 43926</strain>
    </source>
</reference>
<evidence type="ECO:0000313" key="1">
    <source>
        <dbReference type="EMBL" id="TMR11757.1"/>
    </source>
</evidence>
<proteinExistence type="predicted"/>
<sequence>MGELLTATKMNADVRDGLNFLLSPPYALLTRSSVLSIPNNAVNAIAWNAETIDRDGGHSTVTNPSRYTCATAGYYEVWGYIKWATVAGGYRACEMRKNGGGPANVDYRPLPSSNEAANQVRGDFFLNVGDYMELWAFQNSGGSINIDNGFGTTFGIRWIST</sequence>
<dbReference type="OrthoDB" id="3469224at2"/>
<evidence type="ECO:0000313" key="2">
    <source>
        <dbReference type="Proteomes" id="UP000309128"/>
    </source>
</evidence>
<gene>
    <name evidence="1" type="ORF">ETD86_34885</name>
</gene>
<evidence type="ECO:0008006" key="3">
    <source>
        <dbReference type="Google" id="ProtNLM"/>
    </source>
</evidence>
<organism evidence="1 2">
    <name type="scientific">Nonomuraea turkmeniaca</name>
    <dbReference type="NCBI Taxonomy" id="103838"/>
    <lineage>
        <taxon>Bacteria</taxon>
        <taxon>Bacillati</taxon>
        <taxon>Actinomycetota</taxon>
        <taxon>Actinomycetes</taxon>
        <taxon>Streptosporangiales</taxon>
        <taxon>Streptosporangiaceae</taxon>
        <taxon>Nonomuraea</taxon>
    </lineage>
</organism>
<dbReference type="AlphaFoldDB" id="A0A5S4F6V2"/>
<dbReference type="EMBL" id="VCKY01000149">
    <property type="protein sequence ID" value="TMR11757.1"/>
    <property type="molecule type" value="Genomic_DNA"/>
</dbReference>
<keyword evidence="2" id="KW-1185">Reference proteome</keyword>